<dbReference type="RefSeq" id="WP_206559032.1">
    <property type="nucleotide sequence ID" value="NZ_JAFKCZ010000002.1"/>
</dbReference>
<evidence type="ECO:0000256" key="1">
    <source>
        <dbReference type="SAM" id="SignalP"/>
    </source>
</evidence>
<dbReference type="InterPro" id="IPR010281">
    <property type="entry name" value="DUF885"/>
</dbReference>
<feature type="signal peptide" evidence="1">
    <location>
        <begin position="1"/>
        <end position="30"/>
    </location>
</feature>
<protein>
    <submittedName>
        <fullName evidence="2">DUF885 family protein</fullName>
    </submittedName>
</protein>
<dbReference type="AlphaFoldDB" id="A0A939IL41"/>
<gene>
    <name evidence="2" type="ORF">JYP50_03230</name>
</gene>
<reference evidence="2" key="1">
    <citation type="submission" date="2021-02" db="EMBL/GenBank/DDBJ databases">
        <title>PHA producing bacteria isolated from coastal sediment in Guangdong, Shenzhen.</title>
        <authorList>
            <person name="Zheng W."/>
            <person name="Yu S."/>
            <person name="Huang Y."/>
        </authorList>
    </citation>
    <scope>NUCLEOTIDE SEQUENCE</scope>
    <source>
        <strain evidence="2">TN14-10</strain>
    </source>
</reference>
<comment type="caution">
    <text evidence="2">The sequence shown here is derived from an EMBL/GenBank/DDBJ whole genome shotgun (WGS) entry which is preliminary data.</text>
</comment>
<feature type="chain" id="PRO_5036852231" evidence="1">
    <location>
        <begin position="31"/>
        <end position="588"/>
    </location>
</feature>
<accession>A0A939IL41</accession>
<dbReference type="EMBL" id="JAFKCZ010000002">
    <property type="protein sequence ID" value="MBN7795588.1"/>
    <property type="molecule type" value="Genomic_DNA"/>
</dbReference>
<evidence type="ECO:0000313" key="2">
    <source>
        <dbReference type="EMBL" id="MBN7795588.1"/>
    </source>
</evidence>
<sequence length="588" mass="65792">MMMFARNLPCFRPLLSGILAAGLYLPAANAASVDELTGRYLTQWSAFYPTRAFAEGSRDAAARFENYSVEHLAQWRELNRGIRDELEALPVPRNADARVDLQVLARQVERELALWRDDRPLQNRPAWYADQVTQALTYLLVSEGLSDAQKREAVLARLDGIRRLCEQGRRELVSGNRLRGESAIRSLDASAVFFREALPALLPPGDDATSRQALSDAARDTAEAVLALRRHIEHKVLPEAVDSPAMGEARYTQLLHRRSDGRLSPRTLADNALAEIELVRGLMVATARDWWRQDRGASAPVPADEALLARALSAMEDDRSDNPDAFLRQFSELTAAAERFVRRRQLATVPEPTTLYIASSPDHFAGAAVGGVYPAGPFAPQSNTLFYLPSIPGDASPGVAEGFYRSFNEHFNTMIISHEMFPGHYMQYKVAVTHAPAIRSIFADGAYVEGWGSFSEELMLEAGWGDNAPLTWLAHYRKRLENATRSYLSVMVHTRGWDAERVSSFAVERGLLAPQFAVNLWQRVVNSPMQLTDYFVGYHQFKQLWREQRALRGEDFDQRRLVDAILRAGPVPVPDLPPLLGANLIDQQ</sequence>
<dbReference type="Proteomes" id="UP000664303">
    <property type="component" value="Unassembled WGS sequence"/>
</dbReference>
<dbReference type="PANTHER" id="PTHR33361">
    <property type="entry name" value="GLR0591 PROTEIN"/>
    <property type="match status" value="1"/>
</dbReference>
<evidence type="ECO:0000313" key="3">
    <source>
        <dbReference type="Proteomes" id="UP000664303"/>
    </source>
</evidence>
<name>A0A939IL41_9GAMM</name>
<dbReference type="Pfam" id="PF05960">
    <property type="entry name" value="DUF885"/>
    <property type="match status" value="1"/>
</dbReference>
<dbReference type="PANTHER" id="PTHR33361:SF15">
    <property type="entry name" value="DUF885 FAMILY LIPOPROTEIN"/>
    <property type="match status" value="1"/>
</dbReference>
<keyword evidence="1" id="KW-0732">Signal</keyword>
<organism evidence="2 3">
    <name type="scientific">Parahaliea mediterranea</name>
    <dbReference type="NCBI Taxonomy" id="651086"/>
    <lineage>
        <taxon>Bacteria</taxon>
        <taxon>Pseudomonadati</taxon>
        <taxon>Pseudomonadota</taxon>
        <taxon>Gammaproteobacteria</taxon>
        <taxon>Cellvibrionales</taxon>
        <taxon>Halieaceae</taxon>
        <taxon>Parahaliea</taxon>
    </lineage>
</organism>
<proteinExistence type="predicted"/>
<keyword evidence="3" id="KW-1185">Reference proteome</keyword>